<dbReference type="AlphaFoldDB" id="I4H8H9"/>
<gene>
    <name evidence="3" type="ORF">MICAF_3850013</name>
</gene>
<name>I4H8H9_MICAE</name>
<organism evidence="3 4">
    <name type="scientific">Microcystis aeruginosa PCC 9807</name>
    <dbReference type="NCBI Taxonomy" id="1160283"/>
    <lineage>
        <taxon>Bacteria</taxon>
        <taxon>Bacillati</taxon>
        <taxon>Cyanobacteriota</taxon>
        <taxon>Cyanophyceae</taxon>
        <taxon>Oscillatoriophycideae</taxon>
        <taxon>Chroococcales</taxon>
        <taxon>Microcystaceae</taxon>
        <taxon>Microcystis</taxon>
    </lineage>
</organism>
<dbReference type="PROSITE" id="PS50011">
    <property type="entry name" value="PROTEIN_KINASE_DOM"/>
    <property type="match status" value="1"/>
</dbReference>
<evidence type="ECO:0000259" key="2">
    <source>
        <dbReference type="PROSITE" id="PS50011"/>
    </source>
</evidence>
<sequence>MKYPLRTDYETFVKYPDRFISDGILQKGKPVKQKQNQNFLLSHNGGKAVVYEIQTNPKKYALKCWIEDLGDLKIRYKAIDAYLKTVQLPYFVDFAYQEQGILVNGQRFPIIRMEWVDGISFKKFISNNINNPNSIRNFAEKFLEMVKILHQNNISHGDLQHGNIIVRKNGDLCLIDYDSLYVPQLSNATDNIKGLPGYQHPNRNKLSKLSPKADYFSEIVIYLSLLILSENPNYWQQIQPEERLLFSEKDLIKPNSSKIFKELKNLSPEIVYFTQELEKFCQQSNIENLQPLENLVNNYTGAKWSFEPPTNPIPIVTSPPTIGWDFPSNPKSTPPPYPPPSSQGWTFSPNGVQTQTSPKNTTSSDPWTKLETNSSSAWDKFDTGKTQPPKDENIWDKFDTGKTPPPTDWGKLTQQPPKEAPVPIPDENIWDKFDNIWNKFTTSISSIWNKILNWFN</sequence>
<accession>I4H8H9</accession>
<dbReference type="InterPro" id="IPR011009">
    <property type="entry name" value="Kinase-like_dom_sf"/>
</dbReference>
<evidence type="ECO:0000313" key="4">
    <source>
        <dbReference type="Proteomes" id="UP000003613"/>
    </source>
</evidence>
<evidence type="ECO:0000313" key="3">
    <source>
        <dbReference type="EMBL" id="CCI18353.1"/>
    </source>
</evidence>
<reference evidence="3 4" key="1">
    <citation type="submission" date="2012-04" db="EMBL/GenBank/DDBJ databases">
        <authorList>
            <person name="Genoscope - CEA"/>
        </authorList>
    </citation>
    <scope>NUCLEOTIDE SEQUENCE [LARGE SCALE GENOMIC DNA]</scope>
    <source>
        <strain evidence="3 4">9807</strain>
    </source>
</reference>
<dbReference type="InterPro" id="IPR000719">
    <property type="entry name" value="Prot_kinase_dom"/>
</dbReference>
<dbReference type="Proteomes" id="UP000003613">
    <property type="component" value="Unassembled WGS sequence"/>
</dbReference>
<dbReference type="RefSeq" id="WP_002788317.1">
    <property type="nucleotide sequence ID" value="NZ_HE973360.1"/>
</dbReference>
<feature type="compositionally biased region" description="Polar residues" evidence="1">
    <location>
        <begin position="343"/>
        <end position="377"/>
    </location>
</feature>
<dbReference type="GO" id="GO:0005524">
    <property type="term" value="F:ATP binding"/>
    <property type="evidence" value="ECO:0007669"/>
    <property type="project" value="InterPro"/>
</dbReference>
<dbReference type="Pfam" id="PF00069">
    <property type="entry name" value="Pkinase"/>
    <property type="match status" value="1"/>
</dbReference>
<feature type="domain" description="Protein kinase" evidence="2">
    <location>
        <begin position="36"/>
        <end position="286"/>
    </location>
</feature>
<dbReference type="SUPFAM" id="SSF56112">
    <property type="entry name" value="Protein kinase-like (PK-like)"/>
    <property type="match status" value="1"/>
</dbReference>
<feature type="compositionally biased region" description="Basic and acidic residues" evidence="1">
    <location>
        <begin position="379"/>
        <end position="400"/>
    </location>
</feature>
<evidence type="ECO:0000256" key="1">
    <source>
        <dbReference type="SAM" id="MobiDB-lite"/>
    </source>
</evidence>
<dbReference type="HOGENOM" id="CLU_048260_0_0_3"/>
<comment type="caution">
    <text evidence="3">The sequence shown here is derived from an EMBL/GenBank/DDBJ whole genome shotgun (WGS) entry which is preliminary data.</text>
</comment>
<feature type="region of interest" description="Disordered" evidence="1">
    <location>
        <begin position="315"/>
        <end position="426"/>
    </location>
</feature>
<dbReference type="Gene3D" id="1.10.510.10">
    <property type="entry name" value="Transferase(Phosphotransferase) domain 1"/>
    <property type="match status" value="1"/>
</dbReference>
<protein>
    <recommendedName>
        <fullName evidence="2">Protein kinase domain-containing protein</fullName>
    </recommendedName>
</protein>
<dbReference type="GO" id="GO:0004672">
    <property type="term" value="F:protein kinase activity"/>
    <property type="evidence" value="ECO:0007669"/>
    <property type="project" value="InterPro"/>
</dbReference>
<feature type="compositionally biased region" description="Pro residues" evidence="1">
    <location>
        <begin position="332"/>
        <end position="341"/>
    </location>
</feature>
<proteinExistence type="predicted"/>
<dbReference type="EMBL" id="CAIM01000318">
    <property type="protein sequence ID" value="CCI18353.1"/>
    <property type="molecule type" value="Genomic_DNA"/>
</dbReference>
<dbReference type="SMART" id="SM00220">
    <property type="entry name" value="S_TKc"/>
    <property type="match status" value="1"/>
</dbReference>